<dbReference type="SUPFAM" id="SSF46774">
    <property type="entry name" value="ARID-like"/>
    <property type="match status" value="1"/>
</dbReference>
<name>K8EV62_9CHLO</name>
<sequence>MSRRRKNPHPQRAVNARTVLKAEKEEEPLVLRSRMMIPDDAEDEDDEEANRQRRRKGKKGEKNSKSAERSVARGERENRVKTMIPPNANQKPDEPVPRKPALDATTTTISPPALMQQKVSPKGGMQLPPIPPLPEHLKNADTETKLLYFREAKRVLIEKCRENRCGNDEVTRETHGLGEFTSGWKRPGLRECTAQEFAYDFFKFHEQRGEFDYENVWEYVLIFLLCPRVVSASSASPMTPLGGIQLSSSRRRFTVFYDLKLTKSAFSRVLLSLSLSLNSKLDRLISRSGKPFDLLTFYGEVCRRGGFGRNRVEAKCRFSISKIFKVMFNYFDQHSYTDIGNKLFDVYELFFLPYERAHSQEDVAEKWENREGVPRVQDIASQFYYLRERKEVEKAQIAMHLRRGKKYDPNFVPMFRMSVHRSLLLEGVEQEKNATN</sequence>
<feature type="compositionally biased region" description="Basic and acidic residues" evidence="1">
    <location>
        <begin position="60"/>
        <end position="80"/>
    </location>
</feature>
<dbReference type="InterPro" id="IPR036431">
    <property type="entry name" value="ARID_dom_sf"/>
</dbReference>
<dbReference type="PROSITE" id="PS51011">
    <property type="entry name" value="ARID"/>
    <property type="match status" value="1"/>
</dbReference>
<evidence type="ECO:0000259" key="2">
    <source>
        <dbReference type="PROSITE" id="PS51011"/>
    </source>
</evidence>
<evidence type="ECO:0000313" key="3">
    <source>
        <dbReference type="EMBL" id="CCO16350.1"/>
    </source>
</evidence>
<feature type="compositionally biased region" description="Basic and acidic residues" evidence="1">
    <location>
        <begin position="91"/>
        <end position="101"/>
    </location>
</feature>
<dbReference type="KEGG" id="bpg:Bathy04g01740"/>
<dbReference type="OrthoDB" id="498240at2759"/>
<dbReference type="EMBL" id="FO082275">
    <property type="protein sequence ID" value="CCO16350.1"/>
    <property type="molecule type" value="Genomic_DNA"/>
</dbReference>
<feature type="compositionally biased region" description="Acidic residues" evidence="1">
    <location>
        <begin position="39"/>
        <end position="48"/>
    </location>
</feature>
<dbReference type="RefSeq" id="XP_007513825.1">
    <property type="nucleotide sequence ID" value="XM_007513763.1"/>
</dbReference>
<proteinExistence type="predicted"/>
<dbReference type="Proteomes" id="UP000198341">
    <property type="component" value="Chromosome 4"/>
</dbReference>
<keyword evidence="4" id="KW-1185">Reference proteome</keyword>
<feature type="region of interest" description="Disordered" evidence="1">
    <location>
        <begin position="1"/>
        <end position="125"/>
    </location>
</feature>
<feature type="domain" description="ARID" evidence="2">
    <location>
        <begin position="260"/>
        <end position="359"/>
    </location>
</feature>
<organism evidence="3 4">
    <name type="scientific">Bathycoccus prasinos</name>
    <dbReference type="NCBI Taxonomy" id="41875"/>
    <lineage>
        <taxon>Eukaryota</taxon>
        <taxon>Viridiplantae</taxon>
        <taxon>Chlorophyta</taxon>
        <taxon>Mamiellophyceae</taxon>
        <taxon>Mamiellales</taxon>
        <taxon>Bathycoccaceae</taxon>
        <taxon>Bathycoccus</taxon>
    </lineage>
</organism>
<reference evidence="3 4" key="1">
    <citation type="submission" date="2011-10" db="EMBL/GenBank/DDBJ databases">
        <authorList>
            <person name="Genoscope - CEA"/>
        </authorList>
    </citation>
    <scope>NUCLEOTIDE SEQUENCE [LARGE SCALE GENOMIC DNA]</scope>
    <source>
        <strain evidence="3 4">RCC 1105</strain>
    </source>
</reference>
<evidence type="ECO:0000313" key="4">
    <source>
        <dbReference type="Proteomes" id="UP000198341"/>
    </source>
</evidence>
<dbReference type="AlphaFoldDB" id="K8EV62"/>
<protein>
    <recommendedName>
        <fullName evidence="2">ARID domain-containing protein</fullName>
    </recommendedName>
</protein>
<dbReference type="Gene3D" id="1.10.150.60">
    <property type="entry name" value="ARID DNA-binding domain"/>
    <property type="match status" value="1"/>
</dbReference>
<dbReference type="GeneID" id="19016199"/>
<dbReference type="InterPro" id="IPR001606">
    <property type="entry name" value="ARID_dom"/>
</dbReference>
<feature type="compositionally biased region" description="Basic and acidic residues" evidence="1">
    <location>
        <begin position="20"/>
        <end position="29"/>
    </location>
</feature>
<dbReference type="GO" id="GO:0003677">
    <property type="term" value="F:DNA binding"/>
    <property type="evidence" value="ECO:0007669"/>
    <property type="project" value="InterPro"/>
</dbReference>
<accession>K8EV62</accession>
<evidence type="ECO:0000256" key="1">
    <source>
        <dbReference type="SAM" id="MobiDB-lite"/>
    </source>
</evidence>
<gene>
    <name evidence="3" type="ORF">Bathy04g01740</name>
</gene>